<dbReference type="Pfam" id="PF17667">
    <property type="entry name" value="Pkinase_fungal"/>
    <property type="match status" value="1"/>
</dbReference>
<dbReference type="Proteomes" id="UP001437256">
    <property type="component" value="Unassembled WGS sequence"/>
</dbReference>
<dbReference type="InterPro" id="IPR000999">
    <property type="entry name" value="RNase_III_dom"/>
</dbReference>
<evidence type="ECO:0000313" key="3">
    <source>
        <dbReference type="Proteomes" id="UP001437256"/>
    </source>
</evidence>
<evidence type="ECO:0000313" key="2">
    <source>
        <dbReference type="EMBL" id="KAL0062708.1"/>
    </source>
</evidence>
<organism evidence="2 3">
    <name type="scientific">Marasmius tenuissimus</name>
    <dbReference type="NCBI Taxonomy" id="585030"/>
    <lineage>
        <taxon>Eukaryota</taxon>
        <taxon>Fungi</taxon>
        <taxon>Dikarya</taxon>
        <taxon>Basidiomycota</taxon>
        <taxon>Agaricomycotina</taxon>
        <taxon>Agaricomycetes</taxon>
        <taxon>Agaricomycetidae</taxon>
        <taxon>Agaricales</taxon>
        <taxon>Marasmiineae</taxon>
        <taxon>Marasmiaceae</taxon>
        <taxon>Marasmius</taxon>
    </lineage>
</organism>
<dbReference type="EMBL" id="JBBXMP010000098">
    <property type="protein sequence ID" value="KAL0062708.1"/>
    <property type="molecule type" value="Genomic_DNA"/>
</dbReference>
<reference evidence="2 3" key="1">
    <citation type="submission" date="2024-05" db="EMBL/GenBank/DDBJ databases">
        <title>A draft genome resource for the thread blight pathogen Marasmius tenuissimus strain MS-2.</title>
        <authorList>
            <person name="Yulfo-Soto G.E."/>
            <person name="Baruah I.K."/>
            <person name="Amoako-Attah I."/>
            <person name="Bukari Y."/>
            <person name="Meinhardt L.W."/>
            <person name="Bailey B.A."/>
            <person name="Cohen S.P."/>
        </authorList>
    </citation>
    <scope>NUCLEOTIDE SEQUENCE [LARGE SCALE GENOMIC DNA]</scope>
    <source>
        <strain evidence="2 3">MS-2</strain>
    </source>
</reference>
<keyword evidence="3" id="KW-1185">Reference proteome</keyword>
<accession>A0ABR2ZMS7</accession>
<dbReference type="InterPro" id="IPR040976">
    <property type="entry name" value="Pkinase_fungal"/>
</dbReference>
<comment type="caution">
    <text evidence="2">The sequence shown here is derived from an EMBL/GenBank/DDBJ whole genome shotgun (WGS) entry which is preliminary data.</text>
</comment>
<evidence type="ECO:0000259" key="1">
    <source>
        <dbReference type="PROSITE" id="PS50142"/>
    </source>
</evidence>
<sequence>METLGDKFPKFDVPYFLESVVPDVPEDKVDGVFQQLVNNKIITYNTTTEEHRWRWYDADPSKMDGSEKDVYKHLEDIFEAVVKAAQEGWRVGQEPTVRFTCEPDHPSVSDIQHSGLMTDSGQKLIVSDGEKDLYGNVAMAKFKKTIGKENSNKNVRKLLGDSTHMMSSDPRRRFRFGITIEDTQINVSHSRLQNPKPFIQFLLATSFATLEELGYDTSMVRLNVDGEWVYDYRVDHPEDGMQWYRTVESLDTHRAARLPGRGVRVWVVKPLDGNRQPYPPGSAMDKRYVLKDYWLPMDSRSEKEVSDAIVDAAVKKGRNGADVRKHLMTILHDWVVSVNGQDDNSDLLLRRKMPPSEYE</sequence>
<name>A0ABR2ZMS7_9AGAR</name>
<protein>
    <recommendedName>
        <fullName evidence="1">RNase III domain-containing protein</fullName>
    </recommendedName>
</protein>
<proteinExistence type="predicted"/>
<feature type="domain" description="RNase III" evidence="1">
    <location>
        <begin position="1"/>
        <end position="84"/>
    </location>
</feature>
<dbReference type="PROSITE" id="PS50142">
    <property type="entry name" value="RNASE_3_2"/>
    <property type="match status" value="1"/>
</dbReference>
<gene>
    <name evidence="2" type="ORF">AAF712_010403</name>
</gene>